<evidence type="ECO:0000313" key="2">
    <source>
        <dbReference type="Proteomes" id="UP000193922"/>
    </source>
</evidence>
<reference evidence="1 2" key="1">
    <citation type="submission" date="2016-07" db="EMBL/GenBank/DDBJ databases">
        <title>Pervasive Adenine N6-methylation of Active Genes in Fungi.</title>
        <authorList>
            <consortium name="DOE Joint Genome Institute"/>
            <person name="Mondo S.J."/>
            <person name="Dannebaum R.O."/>
            <person name="Kuo R.C."/>
            <person name="Labutti K."/>
            <person name="Haridas S."/>
            <person name="Kuo A."/>
            <person name="Salamov A."/>
            <person name="Ahrendt S.R."/>
            <person name="Lipzen A."/>
            <person name="Sullivan W."/>
            <person name="Andreopoulos W.B."/>
            <person name="Clum A."/>
            <person name="Lindquist E."/>
            <person name="Daum C."/>
            <person name="Ramamoorthy G.K."/>
            <person name="Gryganskyi A."/>
            <person name="Culley D."/>
            <person name="Magnuson J.K."/>
            <person name="James T.Y."/>
            <person name="O'Malley M.A."/>
            <person name="Stajich J.E."/>
            <person name="Spatafora J.W."/>
            <person name="Visel A."/>
            <person name="Grigoriev I.V."/>
        </authorList>
    </citation>
    <scope>NUCLEOTIDE SEQUENCE [LARGE SCALE GENOMIC DNA]</scope>
    <source>
        <strain evidence="1 2">ATCC 12442</strain>
    </source>
</reference>
<organism evidence="1 2">
    <name type="scientific">Linderina pennispora</name>
    <dbReference type="NCBI Taxonomy" id="61395"/>
    <lineage>
        <taxon>Eukaryota</taxon>
        <taxon>Fungi</taxon>
        <taxon>Fungi incertae sedis</taxon>
        <taxon>Zoopagomycota</taxon>
        <taxon>Kickxellomycotina</taxon>
        <taxon>Kickxellomycetes</taxon>
        <taxon>Kickxellales</taxon>
        <taxon>Kickxellaceae</taxon>
        <taxon>Linderina</taxon>
    </lineage>
</organism>
<dbReference type="RefSeq" id="XP_040746393.1">
    <property type="nucleotide sequence ID" value="XM_040886560.1"/>
</dbReference>
<dbReference type="GeneID" id="63803208"/>
<dbReference type="Proteomes" id="UP000193922">
    <property type="component" value="Unassembled WGS sequence"/>
</dbReference>
<keyword evidence="2" id="KW-1185">Reference proteome</keyword>
<name>A0A1Y1WHR1_9FUNG</name>
<accession>A0A1Y1WHR1</accession>
<evidence type="ECO:0000313" key="1">
    <source>
        <dbReference type="EMBL" id="ORX73053.1"/>
    </source>
</evidence>
<gene>
    <name evidence="1" type="ORF">DL89DRAFT_265211</name>
</gene>
<dbReference type="EMBL" id="MCFD01000002">
    <property type="protein sequence ID" value="ORX73053.1"/>
    <property type="molecule type" value="Genomic_DNA"/>
</dbReference>
<sequence>MSGGSSGNGHISGYEKSGGVADVVFAWAVARAKIKQCARYPGQKRGDSTHF</sequence>
<comment type="caution">
    <text evidence="1">The sequence shown here is derived from an EMBL/GenBank/DDBJ whole genome shotgun (WGS) entry which is preliminary data.</text>
</comment>
<proteinExistence type="predicted"/>
<dbReference type="AlphaFoldDB" id="A0A1Y1WHR1"/>
<protein>
    <submittedName>
        <fullName evidence="1">Uncharacterized protein</fullName>
    </submittedName>
</protein>